<dbReference type="PANTHER" id="PTHR14407">
    <property type="entry name" value="HERMANSKY-PUDLAK SYNDROME 4 PROTEIN LIGHT-EAR PROTEIN-RELATED"/>
    <property type="match status" value="1"/>
</dbReference>
<sequence length="754" mass="85452">MASESHRYFLCCQLVGVAKFLKSAFSTPSIIVLDQGKFAFLWSGNYLLVLGANSDISSNVLKDQLSFLCGIFCFYHGSINNVLKACDNNRDEFLSRMELAWSRYITLSQCFGNVLQLSMNALPLKSYKKNSHVIAIANRLLHVCQLSSSVTAGCVFHNSRVLSTQFLPQLTNYLSLLSNTNAAAPVTNAIHVLRNLPPDVELKYVYLKPKAVSNILKYNHTSVGSRIRVKTSTKMPVQSFSPSSREHLSSGSEGDVDSGNCSESVQSNKDESAFARKSKRYSSLKSSKQKRLCTVSCCVGHCRLFEKNLIVSRNLSLASYFQSFGHQAKDSSTVEGDRTRVFSKSVNSLHREKNLTYCAVNVLCHSHARLWACSFVSKSKMQHTNMMSSCDLEFRCTLCTNCHTSIRLNNVSLKHWNSDVNISGYAHHQCACELLTSKPCEGHYYSDRTETPEEISKIQVLKCRTSSDTSSRKPYSTRRPVLSRRATIDVGVPNYTKRMPVGSQSFDCAPNPIDVDRLESNEFQKHVLYVQRYGSSTLVLLLHKVFDEKVINYLWNCGFTILRELEYNAEKQEMEKSYELEPTFYLLLYNYAHKVLKEYPHFPSLLLTEKHSRKTIQQIQEDFQNDPKFKSICLLSSNHSMFACQSDHSLALYLQPETDTRKVDPLYHLSKKASRRLGKYFKLTLTLSKGIREKLLSFEDQLFPLGAACGNPAFRINPIMKHVILSHDIQTSEMSLNTRSVSKLDGIHSFLFPP</sequence>
<feature type="region of interest" description="Disordered" evidence="1">
    <location>
        <begin position="234"/>
        <end position="273"/>
    </location>
</feature>
<dbReference type="GO" id="GO:0005085">
    <property type="term" value="F:guanyl-nucleotide exchange factor activity"/>
    <property type="evidence" value="ECO:0007669"/>
    <property type="project" value="TreeGrafter"/>
</dbReference>
<reference evidence="2" key="1">
    <citation type="journal article" date="2020" name="bioRxiv">
        <title>Chromosome-level reference genome of the European wasp spider Argiope bruennichi: a resource for studies on range expansion and evolutionary adaptation.</title>
        <authorList>
            <person name="Sheffer M.M."/>
            <person name="Hoppe A."/>
            <person name="Krehenwinkel H."/>
            <person name="Uhl G."/>
            <person name="Kuss A.W."/>
            <person name="Jensen L."/>
            <person name="Jensen C."/>
            <person name="Gillespie R.G."/>
            <person name="Hoff K.J."/>
            <person name="Prost S."/>
        </authorList>
    </citation>
    <scope>NUCLEOTIDE SEQUENCE</scope>
</reference>
<evidence type="ECO:0000313" key="2">
    <source>
        <dbReference type="EMBL" id="KAF8793597.1"/>
    </source>
</evidence>
<dbReference type="GO" id="GO:0031085">
    <property type="term" value="C:BLOC-3 complex"/>
    <property type="evidence" value="ECO:0007669"/>
    <property type="project" value="TreeGrafter"/>
</dbReference>
<dbReference type="EMBL" id="JABXBU010000002">
    <property type="protein sequence ID" value="KAF8793597.1"/>
    <property type="molecule type" value="Genomic_DNA"/>
</dbReference>
<accession>A0A8T0FR05</accession>
<gene>
    <name evidence="2" type="ORF">HNY73_001653</name>
</gene>
<dbReference type="InterPro" id="IPR026091">
    <property type="entry name" value="HPS4"/>
</dbReference>
<keyword evidence="3" id="KW-1185">Reference proteome</keyword>
<feature type="compositionally biased region" description="Polar residues" evidence="1">
    <location>
        <begin position="234"/>
        <end position="243"/>
    </location>
</feature>
<evidence type="ECO:0000313" key="3">
    <source>
        <dbReference type="Proteomes" id="UP000807504"/>
    </source>
</evidence>
<dbReference type="AlphaFoldDB" id="A0A8T0FR05"/>
<dbReference type="GO" id="GO:0031267">
    <property type="term" value="F:small GTPase binding"/>
    <property type="evidence" value="ECO:0007669"/>
    <property type="project" value="TreeGrafter"/>
</dbReference>
<dbReference type="PANTHER" id="PTHR14407:SF9">
    <property type="entry name" value="BLOC-3 COMPLEX MEMBER HPS4"/>
    <property type="match status" value="1"/>
</dbReference>
<dbReference type="GO" id="GO:0006605">
    <property type="term" value="P:protein targeting"/>
    <property type="evidence" value="ECO:0007669"/>
    <property type="project" value="TreeGrafter"/>
</dbReference>
<reference evidence="2" key="2">
    <citation type="submission" date="2020-06" db="EMBL/GenBank/DDBJ databases">
        <authorList>
            <person name="Sheffer M."/>
        </authorList>
    </citation>
    <scope>NUCLEOTIDE SEQUENCE</scope>
</reference>
<proteinExistence type="predicted"/>
<organism evidence="2 3">
    <name type="scientific">Argiope bruennichi</name>
    <name type="common">Wasp spider</name>
    <name type="synonym">Aranea bruennichi</name>
    <dbReference type="NCBI Taxonomy" id="94029"/>
    <lineage>
        <taxon>Eukaryota</taxon>
        <taxon>Metazoa</taxon>
        <taxon>Ecdysozoa</taxon>
        <taxon>Arthropoda</taxon>
        <taxon>Chelicerata</taxon>
        <taxon>Arachnida</taxon>
        <taxon>Araneae</taxon>
        <taxon>Araneomorphae</taxon>
        <taxon>Entelegynae</taxon>
        <taxon>Araneoidea</taxon>
        <taxon>Araneidae</taxon>
        <taxon>Argiope</taxon>
    </lineage>
</organism>
<dbReference type="Proteomes" id="UP000807504">
    <property type="component" value="Unassembled WGS sequence"/>
</dbReference>
<comment type="caution">
    <text evidence="2">The sequence shown here is derived from an EMBL/GenBank/DDBJ whole genome shotgun (WGS) entry which is preliminary data.</text>
</comment>
<protein>
    <submittedName>
        <fullName evidence="2">Hermansky-Pudlak syndrome 4 protein like</fullName>
    </submittedName>
</protein>
<evidence type="ECO:0000256" key="1">
    <source>
        <dbReference type="SAM" id="MobiDB-lite"/>
    </source>
</evidence>
<dbReference type="GO" id="GO:0031410">
    <property type="term" value="C:cytoplasmic vesicle"/>
    <property type="evidence" value="ECO:0007669"/>
    <property type="project" value="TreeGrafter"/>
</dbReference>
<name>A0A8T0FR05_ARGBR</name>
<dbReference type="GO" id="GO:0005765">
    <property type="term" value="C:lysosomal membrane"/>
    <property type="evidence" value="ECO:0007669"/>
    <property type="project" value="TreeGrafter"/>
</dbReference>